<feature type="region of interest" description="Disordered" evidence="1">
    <location>
        <begin position="102"/>
        <end position="156"/>
    </location>
</feature>
<protein>
    <submittedName>
        <fullName evidence="2">Uncharacterized protein</fullName>
    </submittedName>
</protein>
<name>A0AAV5CN22_ELECO</name>
<sequence length="156" mass="16361">MATVISSSAEQSLTLNCLSSMMAEMVDMGATVRSSMTRYVTTSFTYPPPSPGSSCSRASSCLPCAHCISAVIGCRHTGQGKPDTSVTFVGFPRHVYDEHRKYRFGGGGGGGGDAGSSSFISTAEGGAGLRSASRFEEEEEEEDERKKASSRARAPA</sequence>
<reference evidence="2" key="1">
    <citation type="journal article" date="2018" name="DNA Res.">
        <title>Multiple hybrid de novo genome assembly of finger millet, an orphan allotetraploid crop.</title>
        <authorList>
            <person name="Hatakeyama M."/>
            <person name="Aluri S."/>
            <person name="Balachadran M.T."/>
            <person name="Sivarajan S.R."/>
            <person name="Patrignani A."/>
            <person name="Gruter S."/>
            <person name="Poveda L."/>
            <person name="Shimizu-Inatsugi R."/>
            <person name="Baeten J."/>
            <person name="Francoijs K.J."/>
            <person name="Nataraja K.N."/>
            <person name="Reddy Y.A.N."/>
            <person name="Phadnis S."/>
            <person name="Ravikumar R.L."/>
            <person name="Schlapbach R."/>
            <person name="Sreeman S.M."/>
            <person name="Shimizu K.K."/>
        </authorList>
    </citation>
    <scope>NUCLEOTIDE SEQUENCE</scope>
</reference>
<comment type="caution">
    <text evidence="2">The sequence shown here is derived from an EMBL/GenBank/DDBJ whole genome shotgun (WGS) entry which is preliminary data.</text>
</comment>
<organism evidence="2 3">
    <name type="scientific">Eleusine coracana subsp. coracana</name>
    <dbReference type="NCBI Taxonomy" id="191504"/>
    <lineage>
        <taxon>Eukaryota</taxon>
        <taxon>Viridiplantae</taxon>
        <taxon>Streptophyta</taxon>
        <taxon>Embryophyta</taxon>
        <taxon>Tracheophyta</taxon>
        <taxon>Spermatophyta</taxon>
        <taxon>Magnoliopsida</taxon>
        <taxon>Liliopsida</taxon>
        <taxon>Poales</taxon>
        <taxon>Poaceae</taxon>
        <taxon>PACMAD clade</taxon>
        <taxon>Chloridoideae</taxon>
        <taxon>Cynodonteae</taxon>
        <taxon>Eleusininae</taxon>
        <taxon>Eleusine</taxon>
    </lineage>
</organism>
<evidence type="ECO:0000313" key="3">
    <source>
        <dbReference type="Proteomes" id="UP001054889"/>
    </source>
</evidence>
<gene>
    <name evidence="2" type="primary">ga16518</name>
    <name evidence="2" type="ORF">PR202_ga16518</name>
</gene>
<evidence type="ECO:0000256" key="1">
    <source>
        <dbReference type="SAM" id="MobiDB-lite"/>
    </source>
</evidence>
<accession>A0AAV5CN22</accession>
<dbReference type="EMBL" id="BQKI01000007">
    <property type="protein sequence ID" value="GJM99422.1"/>
    <property type="molecule type" value="Genomic_DNA"/>
</dbReference>
<dbReference type="Proteomes" id="UP001054889">
    <property type="component" value="Unassembled WGS sequence"/>
</dbReference>
<proteinExistence type="predicted"/>
<keyword evidence="3" id="KW-1185">Reference proteome</keyword>
<evidence type="ECO:0000313" key="2">
    <source>
        <dbReference type="EMBL" id="GJM99422.1"/>
    </source>
</evidence>
<feature type="compositionally biased region" description="Gly residues" evidence="1">
    <location>
        <begin position="104"/>
        <end position="114"/>
    </location>
</feature>
<reference evidence="2" key="2">
    <citation type="submission" date="2021-12" db="EMBL/GenBank/DDBJ databases">
        <title>Resequencing data analysis of finger millet.</title>
        <authorList>
            <person name="Hatakeyama M."/>
            <person name="Aluri S."/>
            <person name="Balachadran M.T."/>
            <person name="Sivarajan S.R."/>
            <person name="Poveda L."/>
            <person name="Shimizu-Inatsugi R."/>
            <person name="Schlapbach R."/>
            <person name="Sreeman S.M."/>
            <person name="Shimizu K.K."/>
        </authorList>
    </citation>
    <scope>NUCLEOTIDE SEQUENCE</scope>
</reference>
<dbReference type="AlphaFoldDB" id="A0AAV5CN22"/>